<reference evidence="11" key="1">
    <citation type="journal article" date="2015" name="Cell. Mol. Life Sci.">
        <title>Identification and functional analysis of olfactory receptor family reveal unusual characteristics of the olfactory system in the migratory locust.</title>
        <authorList>
            <person name="Wang Z."/>
            <person name="Yang P."/>
            <person name="Chen D."/>
            <person name="Jiang F."/>
            <person name="Li Y."/>
            <person name="Wang X."/>
            <person name="Kang L."/>
        </authorList>
    </citation>
    <scope>NUCLEOTIDE SEQUENCE</scope>
</reference>
<feature type="transmembrane region" description="Helical" evidence="10">
    <location>
        <begin position="130"/>
        <end position="148"/>
    </location>
</feature>
<keyword evidence="5 10" id="KW-0552">Olfaction</keyword>
<evidence type="ECO:0000256" key="5">
    <source>
        <dbReference type="ARBA" id="ARBA00022725"/>
    </source>
</evidence>
<dbReference type="GO" id="GO:0007165">
    <property type="term" value="P:signal transduction"/>
    <property type="evidence" value="ECO:0007669"/>
    <property type="project" value="UniProtKB-KW"/>
</dbReference>
<sequence length="434" mass="48867">MKPVGGGCGGLLGPGLTIRRLMGLWWPQGGRGRIAAAAAATLTVASLTMLVAFPALKLIMDTPSELEEITLCCFVIFLCSGFIIKSALFIYQGDILKELLQLFSDNRRIYSNDRNSEGIRQSYIKLSERVYVYMQVSVLPAVAGWVSAPMLARFFLTAESTQQFPVPLWFPGDIYQTPTYEILYAVQSFCVLVTGQCTVVIDVFFIHLMLMVAAELHVLNENISLMQKLNVKTRVSEAEEWQFRIRRNDEELTFPIHDHRARVGYFCSEDVSDENMCLKLVKNIQHHQQILRSVLLLKSVMNVSIFILLLLNMADLCSCMFITAVLLQRGGDVTKALKPLLTIPPLLYETGMYCFFGQILTDQSENLIDSAFSSGWVDCDSRFKRDLLIFLMAANRPLEVTVGKISKLSKQMLVQVLNGTYGLLNLLYHFHGSQ</sequence>
<keyword evidence="2" id="KW-1003">Cell membrane</keyword>
<keyword evidence="6 10" id="KW-1133">Transmembrane helix</keyword>
<evidence type="ECO:0000256" key="3">
    <source>
        <dbReference type="ARBA" id="ARBA00022606"/>
    </source>
</evidence>
<comment type="caution">
    <text evidence="10">Lacks conserved residue(s) required for the propagation of feature annotation.</text>
</comment>
<evidence type="ECO:0000256" key="4">
    <source>
        <dbReference type="ARBA" id="ARBA00022692"/>
    </source>
</evidence>
<dbReference type="GO" id="GO:0004984">
    <property type="term" value="F:olfactory receptor activity"/>
    <property type="evidence" value="ECO:0007669"/>
    <property type="project" value="InterPro"/>
</dbReference>
<comment type="subcellular location">
    <subcellularLocation>
        <location evidence="1 10">Cell membrane</location>
        <topology evidence="1 10">Multi-pass membrane protein</topology>
    </subcellularLocation>
</comment>
<comment type="similarity">
    <text evidence="10">Belongs to the insect chemoreceptor superfamily. Heteromeric odorant receptor channel (TC 1.A.69) family.</text>
</comment>
<accession>A0A0M4IUE4</accession>
<dbReference type="InterPro" id="IPR004117">
    <property type="entry name" value="7tm6_olfct_rcpt"/>
</dbReference>
<feature type="transmembrane region" description="Helical" evidence="10">
    <location>
        <begin position="68"/>
        <end position="91"/>
    </location>
</feature>
<evidence type="ECO:0000256" key="9">
    <source>
        <dbReference type="ARBA" id="ARBA00023224"/>
    </source>
</evidence>
<evidence type="ECO:0000256" key="7">
    <source>
        <dbReference type="ARBA" id="ARBA00023136"/>
    </source>
</evidence>
<feature type="transmembrane region" description="Helical" evidence="10">
    <location>
        <begin position="182"/>
        <end position="206"/>
    </location>
</feature>
<dbReference type="AlphaFoldDB" id="A0A0M4IUE4"/>
<dbReference type="GO" id="GO:0005549">
    <property type="term" value="F:odorant binding"/>
    <property type="evidence" value="ECO:0007669"/>
    <property type="project" value="InterPro"/>
</dbReference>
<reference evidence="11" key="2">
    <citation type="submission" date="2015-02" db="EMBL/GenBank/DDBJ databases">
        <authorList>
            <person name="Torres C."/>
        </authorList>
    </citation>
    <scope>NUCLEOTIDE SEQUENCE</scope>
</reference>
<evidence type="ECO:0000256" key="10">
    <source>
        <dbReference type="RuleBase" id="RU351113"/>
    </source>
</evidence>
<keyword evidence="8 10" id="KW-0675">Receptor</keyword>
<feature type="transmembrane region" description="Helical" evidence="10">
    <location>
        <begin position="34"/>
        <end position="56"/>
    </location>
</feature>
<dbReference type="Pfam" id="PF02949">
    <property type="entry name" value="7tm_6"/>
    <property type="match status" value="1"/>
</dbReference>
<dbReference type="GO" id="GO:0005886">
    <property type="term" value="C:plasma membrane"/>
    <property type="evidence" value="ECO:0007669"/>
    <property type="project" value="UniProtKB-SubCell"/>
</dbReference>
<keyword evidence="4 10" id="KW-0812">Transmembrane</keyword>
<evidence type="ECO:0000256" key="1">
    <source>
        <dbReference type="ARBA" id="ARBA00004651"/>
    </source>
</evidence>
<evidence type="ECO:0000256" key="6">
    <source>
        <dbReference type="ARBA" id="ARBA00022989"/>
    </source>
</evidence>
<evidence type="ECO:0000313" key="11">
    <source>
        <dbReference type="EMBL" id="ALD51395.1"/>
    </source>
</evidence>
<dbReference type="PANTHER" id="PTHR21137">
    <property type="entry name" value="ODORANT RECEPTOR"/>
    <property type="match status" value="1"/>
</dbReference>
<organism evidence="11">
    <name type="scientific">Locusta migratoria</name>
    <name type="common">Migratory locust</name>
    <dbReference type="NCBI Taxonomy" id="7004"/>
    <lineage>
        <taxon>Eukaryota</taxon>
        <taxon>Metazoa</taxon>
        <taxon>Ecdysozoa</taxon>
        <taxon>Arthropoda</taxon>
        <taxon>Hexapoda</taxon>
        <taxon>Insecta</taxon>
        <taxon>Pterygota</taxon>
        <taxon>Neoptera</taxon>
        <taxon>Polyneoptera</taxon>
        <taxon>Orthoptera</taxon>
        <taxon>Caelifera</taxon>
        <taxon>Acrididea</taxon>
        <taxon>Acridomorpha</taxon>
        <taxon>Acridoidea</taxon>
        <taxon>Acrididae</taxon>
        <taxon>Oedipodinae</taxon>
        <taxon>Locusta</taxon>
    </lineage>
</organism>
<protein>
    <recommendedName>
        <fullName evidence="10">Odorant receptor</fullName>
    </recommendedName>
</protein>
<dbReference type="PANTHER" id="PTHR21137:SF35">
    <property type="entry name" value="ODORANT RECEPTOR 19A-RELATED"/>
    <property type="match status" value="1"/>
</dbReference>
<keyword evidence="7 10" id="KW-0472">Membrane</keyword>
<keyword evidence="3 10" id="KW-0716">Sensory transduction</keyword>
<dbReference type="EMBL" id="KP843259">
    <property type="protein sequence ID" value="ALD51395.1"/>
    <property type="molecule type" value="mRNA"/>
</dbReference>
<keyword evidence="9 10" id="KW-0807">Transducer</keyword>
<evidence type="ECO:0000256" key="2">
    <source>
        <dbReference type="ARBA" id="ARBA00022475"/>
    </source>
</evidence>
<name>A0A0M4IUE4_LOCMI</name>
<proteinExistence type="evidence at transcript level"/>
<evidence type="ECO:0000256" key="8">
    <source>
        <dbReference type="ARBA" id="ARBA00023170"/>
    </source>
</evidence>